<evidence type="ECO:0008006" key="3">
    <source>
        <dbReference type="Google" id="ProtNLM"/>
    </source>
</evidence>
<keyword evidence="2" id="KW-1185">Reference proteome</keyword>
<dbReference type="AlphaFoldDB" id="A0A7W4P3X4"/>
<name>A0A7W4P3X4_9PROT</name>
<sequence length="236" mass="26602">MTVSTLAERQPAFLPNHHFGGPGNIGNPAHRTLWLCGIEYGESPDQRGSENEIADYSVAMQWRNWTYNRNAFKLIAAIEGQDVATAQAYAGEKKIFESNTSDYFQTNLFPEECRNLETWSQDAQLRTGFKDKQDYLARIRSTCFRQMHEQVLHHQPRLFIGVGLTHAEDFCQVVLGRDVTLERHAFSVNGHPKTILLHPGPIPFAVVPHLSARSGLNSNEALATAGRLIRDMIQKS</sequence>
<organism evidence="1 2">
    <name type="scientific">Gluconacetobacter johannae</name>
    <dbReference type="NCBI Taxonomy" id="112140"/>
    <lineage>
        <taxon>Bacteria</taxon>
        <taxon>Pseudomonadati</taxon>
        <taxon>Pseudomonadota</taxon>
        <taxon>Alphaproteobacteria</taxon>
        <taxon>Acetobacterales</taxon>
        <taxon>Acetobacteraceae</taxon>
        <taxon>Gluconacetobacter</taxon>
    </lineage>
</organism>
<accession>A0A7W4P3X4</accession>
<gene>
    <name evidence="1" type="ORF">HLH21_12065</name>
</gene>
<proteinExistence type="predicted"/>
<dbReference type="EMBL" id="JABEQH010000016">
    <property type="protein sequence ID" value="MBB2176651.1"/>
    <property type="molecule type" value="Genomic_DNA"/>
</dbReference>
<dbReference type="Proteomes" id="UP000561066">
    <property type="component" value="Unassembled WGS sequence"/>
</dbReference>
<evidence type="ECO:0000313" key="1">
    <source>
        <dbReference type="EMBL" id="MBB2176651.1"/>
    </source>
</evidence>
<comment type="caution">
    <text evidence="1">The sequence shown here is derived from an EMBL/GenBank/DDBJ whole genome shotgun (WGS) entry which is preliminary data.</text>
</comment>
<reference evidence="1 2" key="1">
    <citation type="submission" date="2020-04" db="EMBL/GenBank/DDBJ databases">
        <title>Description of novel Gluconacetobacter.</title>
        <authorList>
            <person name="Sombolestani A."/>
        </authorList>
    </citation>
    <scope>NUCLEOTIDE SEQUENCE [LARGE SCALE GENOMIC DNA]</scope>
    <source>
        <strain evidence="1 2">LMG 21312</strain>
    </source>
</reference>
<evidence type="ECO:0000313" key="2">
    <source>
        <dbReference type="Proteomes" id="UP000561066"/>
    </source>
</evidence>
<protein>
    <recommendedName>
        <fullName evidence="3">Uracil-DNA glycosylase-like domain-containing protein</fullName>
    </recommendedName>
</protein>
<dbReference type="RefSeq" id="WP_182944002.1">
    <property type="nucleotide sequence ID" value="NZ_JABEQH010000016.1"/>
</dbReference>